<accession>A0AC34R484</accession>
<protein>
    <submittedName>
        <fullName evidence="2">Uncharacterized protein</fullName>
    </submittedName>
</protein>
<sequence>MQIPNLLKLLERKRVLVLHLDSEFSDQRNQEIVLELEKYDFEVVLKDSDVPLMETAIGITKTLHGNLTEERICFDEDSKRKGGRNDIEIDKVLVSDYYK</sequence>
<name>A0AC34R484_9BILA</name>
<evidence type="ECO:0000313" key="2">
    <source>
        <dbReference type="WBParaSite" id="JU765_v2.g3371.t1"/>
    </source>
</evidence>
<dbReference type="Proteomes" id="UP000887576">
    <property type="component" value="Unplaced"/>
</dbReference>
<reference evidence="2" key="1">
    <citation type="submission" date="2022-11" db="UniProtKB">
        <authorList>
            <consortium name="WormBaseParasite"/>
        </authorList>
    </citation>
    <scope>IDENTIFICATION</scope>
</reference>
<evidence type="ECO:0000313" key="1">
    <source>
        <dbReference type="Proteomes" id="UP000887576"/>
    </source>
</evidence>
<organism evidence="1 2">
    <name type="scientific">Panagrolaimus sp. JU765</name>
    <dbReference type="NCBI Taxonomy" id="591449"/>
    <lineage>
        <taxon>Eukaryota</taxon>
        <taxon>Metazoa</taxon>
        <taxon>Ecdysozoa</taxon>
        <taxon>Nematoda</taxon>
        <taxon>Chromadorea</taxon>
        <taxon>Rhabditida</taxon>
        <taxon>Tylenchina</taxon>
        <taxon>Panagrolaimomorpha</taxon>
        <taxon>Panagrolaimoidea</taxon>
        <taxon>Panagrolaimidae</taxon>
        <taxon>Panagrolaimus</taxon>
    </lineage>
</organism>
<proteinExistence type="predicted"/>
<dbReference type="WBParaSite" id="JU765_v2.g3371.t1">
    <property type="protein sequence ID" value="JU765_v2.g3371.t1"/>
    <property type="gene ID" value="JU765_v2.g3371"/>
</dbReference>